<sequence>MSFNPFVFMKKFVIMKGVQLKEVPLVDVKDALKEIKRGEPRSLYVLYGTEKYRLQEFVSELINRTVPEENRDLAITKMDTSETAIEQVVEEAETMPFLVERKLILVKDQTIFASGKDKMEHRVDRLLKYMESPLESSILVFLIQADKLDERKKTVKAAKAAGGVLSFLPFGAEELMQWVRKEAEKRSSPMDQEAIQTLLNNAGTNLQTLVVEIEKLSLYAGQGQAINSEMVDQLISRTTEQNVFRLVEDVINGKVDSALSMLYELLKQKEEPIKILALIIRQIRIMLQVKELTGRSFSQQQAASQLGLHPYAVKLAAEQARKHDSKALAKWLSEAADLDYAMKTGRVEKTLGLELLMMKMAAR</sequence>
<dbReference type="EC" id="2.7.7.7" evidence="1"/>
<evidence type="ECO:0000256" key="4">
    <source>
        <dbReference type="ARBA" id="ARBA00022695"/>
    </source>
</evidence>
<evidence type="ECO:0000259" key="10">
    <source>
        <dbReference type="Pfam" id="PF21694"/>
    </source>
</evidence>
<dbReference type="PANTHER" id="PTHR34388:SF1">
    <property type="entry name" value="DNA POLYMERASE III SUBUNIT DELTA"/>
    <property type="match status" value="1"/>
</dbReference>
<keyword evidence="5" id="KW-0235">DNA replication</keyword>
<protein>
    <recommendedName>
        <fullName evidence="2">DNA polymerase III subunit delta</fullName>
        <ecNumber evidence="1">2.7.7.7</ecNumber>
    </recommendedName>
</protein>
<evidence type="ECO:0000256" key="6">
    <source>
        <dbReference type="ARBA" id="ARBA00022932"/>
    </source>
</evidence>
<dbReference type="Gene3D" id="1.20.272.10">
    <property type="match status" value="1"/>
</dbReference>
<dbReference type="GO" id="GO:0006261">
    <property type="term" value="P:DNA-templated DNA replication"/>
    <property type="evidence" value="ECO:0007669"/>
    <property type="project" value="TreeGrafter"/>
</dbReference>
<dbReference type="Pfam" id="PF21694">
    <property type="entry name" value="DNA_pol3_delta_C"/>
    <property type="match status" value="1"/>
</dbReference>
<evidence type="ECO:0000256" key="7">
    <source>
        <dbReference type="ARBA" id="ARBA00034754"/>
    </source>
</evidence>
<dbReference type="NCBIfam" id="TIGR01128">
    <property type="entry name" value="holA"/>
    <property type="match status" value="1"/>
</dbReference>
<dbReference type="EMBL" id="FXAZ01000001">
    <property type="protein sequence ID" value="SMG12016.1"/>
    <property type="molecule type" value="Genomic_DNA"/>
</dbReference>
<feature type="domain" description="DNA polymerase III delta N-terminal" evidence="9">
    <location>
        <begin position="44"/>
        <end position="161"/>
    </location>
</feature>
<gene>
    <name evidence="11" type="ORF">SAMN06295960_0305</name>
</gene>
<dbReference type="PANTHER" id="PTHR34388">
    <property type="entry name" value="DNA POLYMERASE III SUBUNIT DELTA"/>
    <property type="match status" value="1"/>
</dbReference>
<keyword evidence="6" id="KW-0239">DNA-directed DNA polymerase</keyword>
<evidence type="ECO:0000256" key="8">
    <source>
        <dbReference type="ARBA" id="ARBA00049244"/>
    </source>
</evidence>
<dbReference type="Proteomes" id="UP000193834">
    <property type="component" value="Unassembled WGS sequence"/>
</dbReference>
<accession>A0A1X7ICP1</accession>
<evidence type="ECO:0000256" key="2">
    <source>
        <dbReference type="ARBA" id="ARBA00017703"/>
    </source>
</evidence>
<comment type="catalytic activity">
    <reaction evidence="8">
        <text>DNA(n) + a 2'-deoxyribonucleoside 5'-triphosphate = DNA(n+1) + diphosphate</text>
        <dbReference type="Rhea" id="RHEA:22508"/>
        <dbReference type="Rhea" id="RHEA-COMP:17339"/>
        <dbReference type="Rhea" id="RHEA-COMP:17340"/>
        <dbReference type="ChEBI" id="CHEBI:33019"/>
        <dbReference type="ChEBI" id="CHEBI:61560"/>
        <dbReference type="ChEBI" id="CHEBI:173112"/>
        <dbReference type="EC" id="2.7.7.7"/>
    </reaction>
</comment>
<dbReference type="InterPro" id="IPR005790">
    <property type="entry name" value="DNA_polIII_delta"/>
</dbReference>
<dbReference type="Gene3D" id="3.40.50.300">
    <property type="entry name" value="P-loop containing nucleotide triphosphate hydrolases"/>
    <property type="match status" value="1"/>
</dbReference>
<name>A0A1X7ICP1_9BACL</name>
<proteinExistence type="inferred from homology"/>
<dbReference type="STRING" id="1852522.SAMN06295960_0305"/>
<dbReference type="InterPro" id="IPR048466">
    <property type="entry name" value="DNA_pol3_delta-like_C"/>
</dbReference>
<keyword evidence="3" id="KW-0808">Transferase</keyword>
<evidence type="ECO:0000313" key="11">
    <source>
        <dbReference type="EMBL" id="SMG12016.1"/>
    </source>
</evidence>
<feature type="domain" description="DNA polymerase III delta subunit-like C-terminal" evidence="10">
    <location>
        <begin position="240"/>
        <end position="360"/>
    </location>
</feature>
<dbReference type="InterPro" id="IPR010372">
    <property type="entry name" value="DNA_pol3_delta_N"/>
</dbReference>
<dbReference type="SUPFAM" id="SSF48019">
    <property type="entry name" value="post-AAA+ oligomerization domain-like"/>
    <property type="match status" value="1"/>
</dbReference>
<evidence type="ECO:0000256" key="5">
    <source>
        <dbReference type="ARBA" id="ARBA00022705"/>
    </source>
</evidence>
<dbReference type="InterPro" id="IPR027417">
    <property type="entry name" value="P-loop_NTPase"/>
</dbReference>
<reference evidence="11 12" key="1">
    <citation type="submission" date="2017-04" db="EMBL/GenBank/DDBJ databases">
        <authorList>
            <person name="Afonso C.L."/>
            <person name="Miller P.J."/>
            <person name="Scott M.A."/>
            <person name="Spackman E."/>
            <person name="Goraichik I."/>
            <person name="Dimitrov K.M."/>
            <person name="Suarez D.L."/>
            <person name="Swayne D.E."/>
        </authorList>
    </citation>
    <scope>NUCLEOTIDE SEQUENCE [LARGE SCALE GENOMIC DNA]</scope>
    <source>
        <strain evidence="11 12">11</strain>
    </source>
</reference>
<evidence type="ECO:0000256" key="3">
    <source>
        <dbReference type="ARBA" id="ARBA00022679"/>
    </source>
</evidence>
<keyword evidence="4" id="KW-0548">Nucleotidyltransferase</keyword>
<dbReference type="SUPFAM" id="SSF52540">
    <property type="entry name" value="P-loop containing nucleoside triphosphate hydrolases"/>
    <property type="match status" value="1"/>
</dbReference>
<evidence type="ECO:0000259" key="9">
    <source>
        <dbReference type="Pfam" id="PF06144"/>
    </source>
</evidence>
<dbReference type="GO" id="GO:0003887">
    <property type="term" value="F:DNA-directed DNA polymerase activity"/>
    <property type="evidence" value="ECO:0007669"/>
    <property type="project" value="UniProtKB-KW"/>
</dbReference>
<dbReference type="GO" id="GO:0003677">
    <property type="term" value="F:DNA binding"/>
    <property type="evidence" value="ECO:0007669"/>
    <property type="project" value="InterPro"/>
</dbReference>
<dbReference type="GO" id="GO:0009360">
    <property type="term" value="C:DNA polymerase III complex"/>
    <property type="evidence" value="ECO:0007669"/>
    <property type="project" value="InterPro"/>
</dbReference>
<comment type="similarity">
    <text evidence="7">Belongs to the DNA polymerase HolA subunit family.</text>
</comment>
<evidence type="ECO:0000256" key="1">
    <source>
        <dbReference type="ARBA" id="ARBA00012417"/>
    </source>
</evidence>
<dbReference type="Gene3D" id="1.10.8.60">
    <property type="match status" value="1"/>
</dbReference>
<keyword evidence="12" id="KW-1185">Reference proteome</keyword>
<dbReference type="Pfam" id="PF06144">
    <property type="entry name" value="DNA_pol3_delta"/>
    <property type="match status" value="1"/>
</dbReference>
<evidence type="ECO:0000313" key="12">
    <source>
        <dbReference type="Proteomes" id="UP000193834"/>
    </source>
</evidence>
<dbReference type="AlphaFoldDB" id="A0A1X7ICP1"/>
<organism evidence="11 12">
    <name type="scientific">Paenibacillus aquistagni</name>
    <dbReference type="NCBI Taxonomy" id="1852522"/>
    <lineage>
        <taxon>Bacteria</taxon>
        <taxon>Bacillati</taxon>
        <taxon>Bacillota</taxon>
        <taxon>Bacilli</taxon>
        <taxon>Bacillales</taxon>
        <taxon>Paenibacillaceae</taxon>
        <taxon>Paenibacillus</taxon>
    </lineage>
</organism>
<dbReference type="InterPro" id="IPR008921">
    <property type="entry name" value="DNA_pol3_clamp-load_cplx_C"/>
</dbReference>